<keyword evidence="13" id="KW-1185">Reference proteome</keyword>
<dbReference type="PATRIC" id="fig|1313292.3.peg.640"/>
<dbReference type="InterPro" id="IPR009080">
    <property type="entry name" value="tRNAsynth_Ia_anticodon-bd"/>
</dbReference>
<dbReference type="SUPFAM" id="SSF47323">
    <property type="entry name" value="Anticodon-binding domain of a subclass of class I aminoacyl-tRNA synthetases"/>
    <property type="match status" value="1"/>
</dbReference>
<evidence type="ECO:0000256" key="10">
    <source>
        <dbReference type="HAMAP-Rule" id="MF_00041"/>
    </source>
</evidence>
<dbReference type="GO" id="GO:0004817">
    <property type="term" value="F:cysteine-tRNA ligase activity"/>
    <property type="evidence" value="ECO:0007669"/>
    <property type="project" value="UniProtKB-UniRule"/>
</dbReference>
<dbReference type="PANTHER" id="PTHR10890">
    <property type="entry name" value="CYSTEINYL-TRNA SYNTHETASE"/>
    <property type="match status" value="1"/>
</dbReference>
<reference evidence="12" key="1">
    <citation type="submission" date="2013-04" db="EMBL/GenBank/DDBJ databases">
        <title>Comparative Genomics of Relapsing Fever Spirochetes.</title>
        <authorList>
            <person name="Schwan T.G."/>
            <person name="Raffel S.J."/>
            <person name="Porcella S.F."/>
            <person name="Martens C.A."/>
            <person name="Bruno D.P."/>
            <person name="Ricklefs S.M."/>
            <person name="Barbian K.B."/>
        </authorList>
    </citation>
    <scope>NUCLEOTIDE SEQUENCE [LARGE SCALE GENOMIC DNA]</scope>
    <source>
        <strain evidence="12">Co53</strain>
    </source>
</reference>
<dbReference type="SUPFAM" id="SSF52374">
    <property type="entry name" value="Nucleotidylyl transferase"/>
    <property type="match status" value="1"/>
</dbReference>
<dbReference type="STRING" id="1313292.BCO_0055200"/>
<evidence type="ECO:0000256" key="8">
    <source>
        <dbReference type="ARBA" id="ARBA00022917"/>
    </source>
</evidence>
<feature type="domain" description="tRNA synthetases class I catalytic" evidence="11">
    <location>
        <begin position="24"/>
        <end position="329"/>
    </location>
</feature>
<evidence type="ECO:0000259" key="11">
    <source>
        <dbReference type="Pfam" id="PF01406"/>
    </source>
</evidence>
<evidence type="ECO:0000256" key="2">
    <source>
        <dbReference type="ARBA" id="ARBA00011245"/>
    </source>
</evidence>
<dbReference type="AlphaFoldDB" id="W5SV90"/>
<dbReference type="InterPro" id="IPR024909">
    <property type="entry name" value="Cys-tRNA/MSH_ligase"/>
</dbReference>
<evidence type="ECO:0000256" key="5">
    <source>
        <dbReference type="ARBA" id="ARBA00022741"/>
    </source>
</evidence>
<comment type="subcellular location">
    <subcellularLocation>
        <location evidence="10">Cytoplasm</location>
    </subcellularLocation>
</comment>
<feature type="binding site" evidence="10">
    <location>
        <position position="285"/>
    </location>
    <ligand>
        <name>ATP</name>
        <dbReference type="ChEBI" id="CHEBI:30616"/>
    </ligand>
</feature>
<comment type="similarity">
    <text evidence="1 10">Belongs to the class-I aminoacyl-tRNA synthetase family.</text>
</comment>
<feature type="binding site" evidence="10">
    <location>
        <position position="254"/>
    </location>
    <ligand>
        <name>Zn(2+)</name>
        <dbReference type="ChEBI" id="CHEBI:29105"/>
    </ligand>
</feature>
<keyword evidence="10" id="KW-0963">Cytoplasm</keyword>
<accession>W5SV90</accession>
<dbReference type="HAMAP" id="MF_00041">
    <property type="entry name" value="Cys_tRNA_synth"/>
    <property type="match status" value="1"/>
</dbReference>
<dbReference type="Pfam" id="PF01406">
    <property type="entry name" value="tRNA-synt_1e"/>
    <property type="match status" value="1"/>
</dbReference>
<evidence type="ECO:0000256" key="1">
    <source>
        <dbReference type="ARBA" id="ARBA00005594"/>
    </source>
</evidence>
<evidence type="ECO:0000313" key="12">
    <source>
        <dbReference type="EMBL" id="AHH10782.1"/>
    </source>
</evidence>
<evidence type="ECO:0000256" key="7">
    <source>
        <dbReference type="ARBA" id="ARBA00022840"/>
    </source>
</evidence>
<evidence type="ECO:0000256" key="3">
    <source>
        <dbReference type="ARBA" id="ARBA00022598"/>
    </source>
</evidence>
<name>W5SV90_9SPIR</name>
<keyword evidence="3 10" id="KW-0436">Ligase</keyword>
<keyword evidence="4 10" id="KW-0479">Metal-binding</keyword>
<dbReference type="NCBIfam" id="NF011107">
    <property type="entry name" value="PRK14534.1"/>
    <property type="match status" value="1"/>
</dbReference>
<keyword evidence="8 10" id="KW-0648">Protein biosynthesis</keyword>
<evidence type="ECO:0000256" key="6">
    <source>
        <dbReference type="ARBA" id="ARBA00022833"/>
    </source>
</evidence>
<keyword evidence="5 10" id="KW-0547">Nucleotide-binding</keyword>
<proteinExistence type="inferred from homology"/>
<comment type="catalytic activity">
    <reaction evidence="10">
        <text>tRNA(Cys) + L-cysteine + ATP = L-cysteinyl-tRNA(Cys) + AMP + diphosphate</text>
        <dbReference type="Rhea" id="RHEA:17773"/>
        <dbReference type="Rhea" id="RHEA-COMP:9661"/>
        <dbReference type="Rhea" id="RHEA-COMP:9679"/>
        <dbReference type="ChEBI" id="CHEBI:30616"/>
        <dbReference type="ChEBI" id="CHEBI:33019"/>
        <dbReference type="ChEBI" id="CHEBI:35235"/>
        <dbReference type="ChEBI" id="CHEBI:78442"/>
        <dbReference type="ChEBI" id="CHEBI:78517"/>
        <dbReference type="ChEBI" id="CHEBI:456215"/>
        <dbReference type="EC" id="6.1.1.16"/>
    </reaction>
</comment>
<dbReference type="GO" id="GO:0005829">
    <property type="term" value="C:cytosol"/>
    <property type="evidence" value="ECO:0007669"/>
    <property type="project" value="TreeGrafter"/>
</dbReference>
<dbReference type="PANTHER" id="PTHR10890:SF3">
    <property type="entry name" value="CYSTEINE--TRNA LIGASE, CYTOPLASMIC"/>
    <property type="match status" value="1"/>
</dbReference>
<dbReference type="Proteomes" id="UP000019330">
    <property type="component" value="Chromosome"/>
</dbReference>
<keyword evidence="6 10" id="KW-0862">Zinc</keyword>
<gene>
    <name evidence="10" type="primary">cysS</name>
    <name evidence="12" type="ORF">BCO_0055200</name>
</gene>
<evidence type="ECO:0000256" key="9">
    <source>
        <dbReference type="ARBA" id="ARBA00023146"/>
    </source>
</evidence>
<protein>
    <recommendedName>
        <fullName evidence="10">Cysteine--tRNA ligase</fullName>
        <ecNumber evidence="10">6.1.1.16</ecNumber>
    </recommendedName>
    <alternativeName>
        <fullName evidence="10">Cysteinyl-tRNA synthetase</fullName>
        <shortName evidence="10">CysRS</shortName>
    </alternativeName>
</protein>
<organism evidence="12 13">
    <name type="scientific">Borrelia coriaceae ATCC 43381</name>
    <dbReference type="NCBI Taxonomy" id="1408429"/>
    <lineage>
        <taxon>Bacteria</taxon>
        <taxon>Pseudomonadati</taxon>
        <taxon>Spirochaetota</taxon>
        <taxon>Spirochaetia</taxon>
        <taxon>Spirochaetales</taxon>
        <taxon>Borreliaceae</taxon>
        <taxon>Borrelia</taxon>
    </lineage>
</organism>
<dbReference type="NCBIfam" id="TIGR00435">
    <property type="entry name" value="cysS"/>
    <property type="match status" value="1"/>
</dbReference>
<dbReference type="CDD" id="cd00672">
    <property type="entry name" value="CysRS_core"/>
    <property type="match status" value="1"/>
</dbReference>
<dbReference type="GO" id="GO:0006423">
    <property type="term" value="P:cysteinyl-tRNA aminoacylation"/>
    <property type="evidence" value="ECO:0007669"/>
    <property type="project" value="UniProtKB-UniRule"/>
</dbReference>
<dbReference type="InterPro" id="IPR015803">
    <property type="entry name" value="Cys-tRNA-ligase"/>
</dbReference>
<feature type="binding site" evidence="10">
    <location>
        <position position="225"/>
    </location>
    <ligand>
        <name>Zn(2+)</name>
        <dbReference type="ChEBI" id="CHEBI:29105"/>
    </ligand>
</feature>
<evidence type="ECO:0000256" key="4">
    <source>
        <dbReference type="ARBA" id="ARBA00022723"/>
    </source>
</evidence>
<dbReference type="GO" id="GO:0005524">
    <property type="term" value="F:ATP binding"/>
    <property type="evidence" value="ECO:0007669"/>
    <property type="project" value="UniProtKB-UniRule"/>
</dbReference>
<comment type="cofactor">
    <cofactor evidence="10">
        <name>Zn(2+)</name>
        <dbReference type="ChEBI" id="CHEBI:29105"/>
    </cofactor>
    <text evidence="10">Binds 1 zinc ion per subunit.</text>
</comment>
<feature type="binding site" evidence="10">
    <location>
        <position position="250"/>
    </location>
    <ligand>
        <name>Zn(2+)</name>
        <dbReference type="ChEBI" id="CHEBI:29105"/>
    </ligand>
</feature>
<dbReference type="EMBL" id="CP005745">
    <property type="protein sequence ID" value="AHH10782.1"/>
    <property type="molecule type" value="Genomic_DNA"/>
</dbReference>
<feature type="short sequence motif" description="'KMSKS' region" evidence="10">
    <location>
        <begin position="282"/>
        <end position="286"/>
    </location>
</feature>
<feature type="short sequence motif" description="'HIGH' region" evidence="10">
    <location>
        <begin position="32"/>
        <end position="42"/>
    </location>
</feature>
<dbReference type="Gene3D" id="1.20.120.1910">
    <property type="entry name" value="Cysteine-tRNA ligase, C-terminal anti-codon recognition domain"/>
    <property type="match status" value="1"/>
</dbReference>
<dbReference type="GO" id="GO:0008270">
    <property type="term" value="F:zinc ion binding"/>
    <property type="evidence" value="ECO:0007669"/>
    <property type="project" value="UniProtKB-UniRule"/>
</dbReference>
<sequence>MGCMLLRLYNTKTKSLSEVKNFSDTKVYACGPTVYNYAHIGNLRTYIFEDLLIKSLRLLKYNVNYAMNITDIGHLTGDFDEGEDKVVKAAKERGLTVYEISRFFTEAFFCDCAKLNIVRPDKVLIASEYIAIMIEVVKVLEQNGFTYFVNGNVYFDISRFKCYGQMAGISLNNFGDSSVSRVDVDPSKKNKSDFVLWFTNSKFKDQEMKWDSPWGFGYPSWHLECAAMNLDYFKHTLDIHLGGVDHIGVHHINEIAIVECYLGKMWCDMFVHGEFLIMEDEKMSKSNNNFITIKDLETAGFLPLDFRYFCLTAHYRTQLKFTFNNLKACKVARENMLNKLTFIYSSLTQLDLALLSENSDNIESVLENRYYDNFLEKIAFDLNIPQVLALLWDIIKDDNLHALSKLKLAFKFDEVLSLGLKEGVLREIEKDRVDIDDSMNFLLEERRFAKLSKDFKRADEIRDYFRSKGFVLIDTENGTKVKRG</sequence>
<comment type="subunit">
    <text evidence="2 10">Monomer.</text>
</comment>
<dbReference type="PRINTS" id="PR00983">
    <property type="entry name" value="TRNASYNTHCYS"/>
</dbReference>
<dbReference type="HOGENOM" id="CLU_013528_0_1_12"/>
<dbReference type="InterPro" id="IPR014729">
    <property type="entry name" value="Rossmann-like_a/b/a_fold"/>
</dbReference>
<evidence type="ECO:0000313" key="13">
    <source>
        <dbReference type="Proteomes" id="UP000019330"/>
    </source>
</evidence>
<keyword evidence="7 10" id="KW-0067">ATP-binding</keyword>
<dbReference type="EC" id="6.1.1.16" evidence="10"/>
<dbReference type="Gene3D" id="3.40.50.620">
    <property type="entry name" value="HUPs"/>
    <property type="match status" value="1"/>
</dbReference>
<feature type="binding site" evidence="10">
    <location>
        <position position="30"/>
    </location>
    <ligand>
        <name>Zn(2+)</name>
        <dbReference type="ChEBI" id="CHEBI:29105"/>
    </ligand>
</feature>
<dbReference type="eggNOG" id="COG0215">
    <property type="taxonomic scope" value="Bacteria"/>
</dbReference>
<dbReference type="InterPro" id="IPR032678">
    <property type="entry name" value="tRNA-synt_1_cat_dom"/>
</dbReference>
<keyword evidence="9 10" id="KW-0030">Aminoacyl-tRNA synthetase</keyword>